<feature type="transmembrane region" description="Helical" evidence="1">
    <location>
        <begin position="7"/>
        <end position="27"/>
    </location>
</feature>
<keyword evidence="1" id="KW-1133">Transmembrane helix</keyword>
<dbReference type="RefSeq" id="WP_319929556.1">
    <property type="nucleotide sequence ID" value="NZ_VCDN01000023.1"/>
</dbReference>
<comment type="caution">
    <text evidence="2">The sequence shown here is derived from an EMBL/GenBank/DDBJ whole genome shotgun (WGS) entry which is preliminary data.</text>
</comment>
<evidence type="ECO:0000313" key="3">
    <source>
        <dbReference type="Proteomes" id="UP001271890"/>
    </source>
</evidence>
<dbReference type="Proteomes" id="UP001271890">
    <property type="component" value="Unassembled WGS sequence"/>
</dbReference>
<feature type="transmembrane region" description="Helical" evidence="1">
    <location>
        <begin position="39"/>
        <end position="69"/>
    </location>
</feature>
<keyword evidence="1" id="KW-0472">Membrane</keyword>
<proteinExistence type="predicted"/>
<protein>
    <submittedName>
        <fullName evidence="2">Uncharacterized protein</fullName>
    </submittedName>
</protein>
<gene>
    <name evidence="2" type="ORF">FE392_07210</name>
</gene>
<reference evidence="3" key="1">
    <citation type="journal article" date="2024" name="Toxins">
        <title>Genome Sequence Analysis of Native Xenorhabdus Strains Isolated from Entomopathogenic Nematodes in Argentina.</title>
        <authorList>
            <person name="Palma L."/>
            <person name="Frizzo L."/>
            <person name="Kaiser S."/>
            <person name="Berry C."/>
            <person name="Caballero P."/>
            <person name="Bode H.B."/>
            <person name="Del Valle E.E."/>
        </authorList>
    </citation>
    <scope>NUCLEOTIDE SEQUENCE [LARGE SCALE GENOMIC DNA]</scope>
    <source>
        <strain evidence="3">12</strain>
    </source>
</reference>
<accession>A0ABU4S8K3</accession>
<keyword evidence="1" id="KW-0812">Transmembrane</keyword>
<keyword evidence="3" id="KW-1185">Reference proteome</keyword>
<name>A0ABU4S8K3_9GAMM</name>
<evidence type="ECO:0000313" key="2">
    <source>
        <dbReference type="EMBL" id="MDX7987119.1"/>
    </source>
</evidence>
<dbReference type="EMBL" id="VCDN01000023">
    <property type="protein sequence ID" value="MDX7987119.1"/>
    <property type="molecule type" value="Genomic_DNA"/>
</dbReference>
<sequence>MDFLREVISIIHFMITCILEMLGRLFIKMLKEILKEIFNFLVIVAIFSLLIAYGLKGFGILLLAGVAYCSYKFRKEIKRYLENKKVFDYFKSKRWW</sequence>
<organism evidence="2 3">
    <name type="scientific">Xenorhabdus santafensis</name>
    <dbReference type="NCBI Taxonomy" id="2582833"/>
    <lineage>
        <taxon>Bacteria</taxon>
        <taxon>Pseudomonadati</taxon>
        <taxon>Pseudomonadota</taxon>
        <taxon>Gammaproteobacteria</taxon>
        <taxon>Enterobacterales</taxon>
        <taxon>Morganellaceae</taxon>
        <taxon>Xenorhabdus</taxon>
    </lineage>
</organism>
<evidence type="ECO:0000256" key="1">
    <source>
        <dbReference type="SAM" id="Phobius"/>
    </source>
</evidence>